<evidence type="ECO:0008006" key="4">
    <source>
        <dbReference type="Google" id="ProtNLM"/>
    </source>
</evidence>
<evidence type="ECO:0000313" key="3">
    <source>
        <dbReference type="Proteomes" id="UP000268829"/>
    </source>
</evidence>
<organism evidence="2 3">
    <name type="scientific">Brevibacillus gelatini</name>
    <dbReference type="NCBI Taxonomy" id="1655277"/>
    <lineage>
        <taxon>Bacteria</taxon>
        <taxon>Bacillati</taxon>
        <taxon>Bacillota</taxon>
        <taxon>Bacilli</taxon>
        <taxon>Bacillales</taxon>
        <taxon>Paenibacillaceae</taxon>
        <taxon>Brevibacillus</taxon>
    </lineage>
</organism>
<dbReference type="Proteomes" id="UP000268829">
    <property type="component" value="Unassembled WGS sequence"/>
</dbReference>
<evidence type="ECO:0000313" key="2">
    <source>
        <dbReference type="EMBL" id="RNB54649.1"/>
    </source>
</evidence>
<comment type="caution">
    <text evidence="2">The sequence shown here is derived from an EMBL/GenBank/DDBJ whole genome shotgun (WGS) entry which is preliminary data.</text>
</comment>
<keyword evidence="1" id="KW-0732">Signal</keyword>
<dbReference type="EMBL" id="RHHS01000039">
    <property type="protein sequence ID" value="RNB54649.1"/>
    <property type="molecule type" value="Genomic_DNA"/>
</dbReference>
<dbReference type="AlphaFoldDB" id="A0A3M8AU37"/>
<dbReference type="OrthoDB" id="2547968at2"/>
<sequence>MFLRNLRGMSIALGCSLLVMTGFSASAASWEEKQTGAGQAVLAASAQPLPTGAGTKAASDWKQPERPFDYASMKEDVVIQLNEDPRLRSPLRTVVGPAPQAYTLFFREEMDRGSVEAAIRKHAKEEAARVGLGFIEPGFAFHWANNRQLQVLVTLPEQKTSERDWTEYVLSAAGAKSAKGSVIGDSNAFHAVVLPPSQIWRISADGEVREKLTDFSVMTDMEFLDREQRYVLQSRFTKYCECDARFPMLYSIYDMKTKQRTSYPVELTDNYRGEGVFFADRRGFFYAQPEKGTTVPNSDSVTRVQVQGYVHGASFSHDRKQLLMAVGRADQKKDLDLVVYDLGKGTEKRLPGAVKGWIPTSEFNGEVLPVSFHDDGRYATFAMRSEEAGFVEIRQRYDWQSGKVIDWNPPVPADSWSGFVQSTDGEYQMYWNAGLFKGNVQLMDTRGQGLWLPGTHRYLFTEWEKAAQEADLKQSLYLFDADTKQQSVLVSGLPAGLSLLGASADGKWLYVMTDRTLAP</sequence>
<gene>
    <name evidence="2" type="ORF">EDM57_16550</name>
</gene>
<reference evidence="2 3" key="1">
    <citation type="submission" date="2018-10" db="EMBL/GenBank/DDBJ databases">
        <title>Phylogenomics of Brevibacillus.</title>
        <authorList>
            <person name="Dunlap C."/>
        </authorList>
    </citation>
    <scope>NUCLEOTIDE SEQUENCE [LARGE SCALE GENOMIC DNA]</scope>
    <source>
        <strain evidence="2 3">DSM 100115</strain>
    </source>
</reference>
<proteinExistence type="predicted"/>
<evidence type="ECO:0000256" key="1">
    <source>
        <dbReference type="SAM" id="SignalP"/>
    </source>
</evidence>
<accession>A0A3M8AU37</accession>
<dbReference type="SUPFAM" id="SSF69304">
    <property type="entry name" value="Tricorn protease N-terminal domain"/>
    <property type="match status" value="1"/>
</dbReference>
<feature type="chain" id="PRO_5018158116" description="WD40 repeat domain-containing protein" evidence="1">
    <location>
        <begin position="28"/>
        <end position="519"/>
    </location>
</feature>
<feature type="signal peptide" evidence="1">
    <location>
        <begin position="1"/>
        <end position="27"/>
    </location>
</feature>
<keyword evidence="3" id="KW-1185">Reference proteome</keyword>
<name>A0A3M8AU37_9BACL</name>
<protein>
    <recommendedName>
        <fullName evidence="4">WD40 repeat domain-containing protein</fullName>
    </recommendedName>
</protein>
<dbReference type="RefSeq" id="WP_122905792.1">
    <property type="nucleotide sequence ID" value="NZ_RHHS01000039.1"/>
</dbReference>